<protein>
    <recommendedName>
        <fullName evidence="4">DUF4252 domain-containing protein</fullName>
    </recommendedName>
</protein>
<keyword evidence="3" id="KW-1185">Reference proteome</keyword>
<evidence type="ECO:0000256" key="1">
    <source>
        <dbReference type="SAM" id="SignalP"/>
    </source>
</evidence>
<sequence length="162" mass="17704">MKLNVVVFFAAVLFFLGAFNVFAAPMEEVGTPSSQMDYVQTLAGFIGQDYQIEQAVPMSGPPDLVKQLTIDYYKKMRGPHVVPLGIEDGKQIIALFLSQGSQKVKDSLGVGSEDNGFAILSISNHEEPRVLAYAKSINTSGRLMGQVIARTRPVAELLRDLQ</sequence>
<evidence type="ECO:0000313" key="2">
    <source>
        <dbReference type="EMBL" id="PWZ03456.1"/>
    </source>
</evidence>
<evidence type="ECO:0008006" key="4">
    <source>
        <dbReference type="Google" id="ProtNLM"/>
    </source>
</evidence>
<feature type="signal peptide" evidence="1">
    <location>
        <begin position="1"/>
        <end position="23"/>
    </location>
</feature>
<dbReference type="InParanoid" id="A0A317XYT9"/>
<dbReference type="Proteomes" id="UP000246740">
    <property type="component" value="Unassembled WGS sequence"/>
</dbReference>
<dbReference type="AlphaFoldDB" id="A0A317XYT9"/>
<feature type="chain" id="PRO_5016370065" description="DUF4252 domain-containing protein" evidence="1">
    <location>
        <begin position="24"/>
        <end position="162"/>
    </location>
</feature>
<reference evidence="2 3" key="1">
    <citation type="journal article" date="2018" name="Mol. Biol. Evol.">
        <title>Broad Genomic Sampling Reveals a Smut Pathogenic Ancestry of the Fungal Clade Ustilaginomycotina.</title>
        <authorList>
            <person name="Kijpornyongpan T."/>
            <person name="Mondo S.J."/>
            <person name="Barry K."/>
            <person name="Sandor L."/>
            <person name="Lee J."/>
            <person name="Lipzen A."/>
            <person name="Pangilinan J."/>
            <person name="LaButti K."/>
            <person name="Hainaut M."/>
            <person name="Henrissat B."/>
            <person name="Grigoriev I.V."/>
            <person name="Spatafora J.W."/>
            <person name="Aime M.C."/>
        </authorList>
    </citation>
    <scope>NUCLEOTIDE SEQUENCE [LARGE SCALE GENOMIC DNA]</scope>
    <source>
        <strain evidence="2 3">MCA 3645</strain>
    </source>
</reference>
<accession>A0A317XYT9</accession>
<name>A0A317XYT9_9BASI</name>
<keyword evidence="1" id="KW-0732">Signal</keyword>
<dbReference type="EMBL" id="KZ819188">
    <property type="protein sequence ID" value="PWZ03456.1"/>
    <property type="molecule type" value="Genomic_DNA"/>
</dbReference>
<organism evidence="2 3">
    <name type="scientific">Testicularia cyperi</name>
    <dbReference type="NCBI Taxonomy" id="1882483"/>
    <lineage>
        <taxon>Eukaryota</taxon>
        <taxon>Fungi</taxon>
        <taxon>Dikarya</taxon>
        <taxon>Basidiomycota</taxon>
        <taxon>Ustilaginomycotina</taxon>
        <taxon>Ustilaginomycetes</taxon>
        <taxon>Ustilaginales</taxon>
        <taxon>Anthracoideaceae</taxon>
        <taxon>Testicularia</taxon>
    </lineage>
</organism>
<proteinExistence type="predicted"/>
<gene>
    <name evidence="2" type="ORF">BCV70DRAFT_197667</name>
</gene>
<evidence type="ECO:0000313" key="3">
    <source>
        <dbReference type="Proteomes" id="UP000246740"/>
    </source>
</evidence>